<dbReference type="InterPro" id="IPR011335">
    <property type="entry name" value="Restrct_endonuc-II-like"/>
</dbReference>
<dbReference type="RefSeq" id="WP_011283625.1">
    <property type="nucleotide sequence ID" value="NC_007294.1"/>
</dbReference>
<evidence type="ECO:0000256" key="10">
    <source>
        <dbReference type="ARBA" id="ARBA00023204"/>
    </source>
</evidence>
<dbReference type="GO" id="GO:0000287">
    <property type="term" value="F:magnesium ion binding"/>
    <property type="evidence" value="ECO:0007669"/>
    <property type="project" value="UniProtKB-UniRule"/>
</dbReference>
<dbReference type="GO" id="GO:0003676">
    <property type="term" value="F:nucleic acid binding"/>
    <property type="evidence" value="ECO:0007669"/>
    <property type="project" value="InterPro"/>
</dbReference>
<dbReference type="NCBIfam" id="NF002581">
    <property type="entry name" value="PRK02234.1-2"/>
    <property type="match status" value="1"/>
</dbReference>
<keyword evidence="6 13" id="KW-0227">DNA damage</keyword>
<comment type="subcellular location">
    <subcellularLocation>
        <location evidence="1 13">Cytoplasm</location>
    </subcellularLocation>
</comment>
<name>Q4A5S5_MYCS5</name>
<evidence type="ECO:0000256" key="6">
    <source>
        <dbReference type="ARBA" id="ARBA00022763"/>
    </source>
</evidence>
<keyword evidence="3 13" id="KW-0540">Nuclease</keyword>
<comment type="cofactor">
    <cofactor evidence="13">
        <name>Mg(2+)</name>
        <dbReference type="ChEBI" id="CHEBI:18420"/>
    </cofactor>
    <text evidence="13">Binds 1 Mg(2+) ion per subunit.</text>
</comment>
<feature type="binding site" evidence="13">
    <location>
        <position position="75"/>
    </location>
    <ligand>
        <name>Mg(2+)</name>
        <dbReference type="ChEBI" id="CHEBI:18420"/>
    </ligand>
</feature>
<evidence type="ECO:0000256" key="12">
    <source>
        <dbReference type="ARBA" id="ARBA00029523"/>
    </source>
</evidence>
<dbReference type="Proteomes" id="UP000000549">
    <property type="component" value="Chromosome"/>
</dbReference>
<dbReference type="HOGENOM" id="CLU_096340_2_0_14"/>
<protein>
    <recommendedName>
        <fullName evidence="12 13">Holliday junction resolvase RecU</fullName>
        <ecNumber evidence="13">3.1.21.10</ecNumber>
    </recommendedName>
    <alternativeName>
        <fullName evidence="13">Recombination protein U homolog</fullName>
    </alternativeName>
</protein>
<accession>Q4A5S5</accession>
<keyword evidence="4 13" id="KW-0479">Metal-binding</keyword>
<dbReference type="SUPFAM" id="SSF52980">
    <property type="entry name" value="Restriction endonuclease-like"/>
    <property type="match status" value="1"/>
</dbReference>
<dbReference type="GO" id="GO:0007059">
    <property type="term" value="P:chromosome segregation"/>
    <property type="evidence" value="ECO:0007669"/>
    <property type="project" value="UniProtKB-UniRule"/>
</dbReference>
<evidence type="ECO:0000256" key="4">
    <source>
        <dbReference type="ARBA" id="ARBA00022723"/>
    </source>
</evidence>
<dbReference type="KEGG" id="msy:MS53_0487"/>
<dbReference type="InterPro" id="IPR011856">
    <property type="entry name" value="tRNA_endonuc-like_dom_sf"/>
</dbReference>
<dbReference type="eggNOG" id="COG3331">
    <property type="taxonomic scope" value="Bacteria"/>
</dbReference>
<keyword evidence="9 13" id="KW-0233">DNA recombination</keyword>
<feature type="binding site" evidence="13">
    <location>
        <position position="93"/>
    </location>
    <ligand>
        <name>Mg(2+)</name>
        <dbReference type="ChEBI" id="CHEBI:18420"/>
    </ligand>
</feature>
<dbReference type="GO" id="GO:0005737">
    <property type="term" value="C:cytoplasm"/>
    <property type="evidence" value="ECO:0007669"/>
    <property type="project" value="UniProtKB-SubCell"/>
</dbReference>
<proteinExistence type="inferred from homology"/>
<dbReference type="EC" id="3.1.21.10" evidence="13"/>
<evidence type="ECO:0000256" key="8">
    <source>
        <dbReference type="ARBA" id="ARBA00022842"/>
    </source>
</evidence>
<dbReference type="HAMAP" id="MF_00130">
    <property type="entry name" value="RecU"/>
    <property type="match status" value="1"/>
</dbReference>
<dbReference type="STRING" id="262723.MS53_0487"/>
<evidence type="ECO:0000256" key="1">
    <source>
        <dbReference type="ARBA" id="ARBA00004496"/>
    </source>
</evidence>
<keyword evidence="8 13" id="KW-0460">Magnesium</keyword>
<keyword evidence="2 13" id="KW-0963">Cytoplasm</keyword>
<dbReference type="Pfam" id="PF03838">
    <property type="entry name" value="RecU"/>
    <property type="match status" value="1"/>
</dbReference>
<feature type="site" description="Transition state stabilizer" evidence="13">
    <location>
        <position position="77"/>
    </location>
</feature>
<sequence>MTNKNRGMFLETIINKSISFFWENNLAFIEKKGLPITFASIKKQNNKFILENSIISRKSTVDYIGMLNGKFICFEAKTSNEDKFILKNIKQHQLEYLILMQSHGAIAFFVFYFSKQNEFYKVDPMYIDSELKKNKKSLHFKEIKENSIKIELNFPGVLNLLQ</sequence>
<evidence type="ECO:0000256" key="9">
    <source>
        <dbReference type="ARBA" id="ARBA00023172"/>
    </source>
</evidence>
<comment type="similarity">
    <text evidence="11 13">Belongs to the RecU family.</text>
</comment>
<gene>
    <name evidence="13" type="primary">recU</name>
    <name evidence="14" type="ordered locus">MS53_0487</name>
</gene>
<keyword evidence="7 13" id="KW-0378">Hydrolase</keyword>
<organism evidence="14 15">
    <name type="scientific">Mycoplasmopsis synoviae (strain 53)</name>
    <name type="common">Mycoplasma synoviae</name>
    <dbReference type="NCBI Taxonomy" id="262723"/>
    <lineage>
        <taxon>Bacteria</taxon>
        <taxon>Bacillati</taxon>
        <taxon>Mycoplasmatota</taxon>
        <taxon>Mycoplasmoidales</taxon>
        <taxon>Metamycoplasmataceae</taxon>
        <taxon>Mycoplasmopsis</taxon>
    </lineage>
</organism>
<evidence type="ECO:0000256" key="13">
    <source>
        <dbReference type="HAMAP-Rule" id="MF_00130"/>
    </source>
</evidence>
<dbReference type="AlphaFoldDB" id="Q4A5S5"/>
<keyword evidence="5 13" id="KW-0255">Endonuclease</keyword>
<evidence type="ECO:0000256" key="7">
    <source>
        <dbReference type="ARBA" id="ARBA00022801"/>
    </source>
</evidence>
<comment type="function">
    <text evidence="13">Endonuclease that resolves Holliday junction intermediates in genetic recombination. Cleaves mobile four-strand junctions by introducing symmetrical nicks in paired strands. Promotes annealing of linear ssDNA with homologous dsDNA. Required for DNA repair, homologous recombination and chromosome segregation.</text>
</comment>
<dbReference type="GO" id="GO:0006310">
    <property type="term" value="P:DNA recombination"/>
    <property type="evidence" value="ECO:0007669"/>
    <property type="project" value="UniProtKB-UniRule"/>
</dbReference>
<comment type="catalytic activity">
    <reaction evidence="13">
        <text>Endonucleolytic cleavage at a junction such as a reciprocal single-stranded crossover between two homologous DNA duplexes (Holliday junction).</text>
        <dbReference type="EC" id="3.1.21.10"/>
    </reaction>
</comment>
<reference evidence="14 15" key="1">
    <citation type="journal article" date="2005" name="J. Bacteriol.">
        <title>Swine and poultry pathogens: the complete genome sequences of two strains of Mycoplasma hyopneumoniae and a strain of Mycoplasma synoviae.</title>
        <authorList>
            <person name="Vasconcelos A.T."/>
            <person name="Ferreira H.B."/>
            <person name="Bizarro C.V."/>
            <person name="Bonatto S.L."/>
            <person name="Carvalho M.O."/>
            <person name="Pinto P.M."/>
            <person name="Almeida D.F."/>
            <person name="Almeida L.G."/>
            <person name="Almeida R."/>
            <person name="Alves-Filho L."/>
            <person name="Assuncao E.N."/>
            <person name="Azevedo V.A."/>
            <person name="Bogo M.R."/>
            <person name="Brigido M.M."/>
            <person name="Brocchi M."/>
            <person name="Burity H.A."/>
            <person name="Camargo A.A."/>
            <person name="Camargo S.S."/>
            <person name="Carepo M.S."/>
            <person name="Carraro D.M."/>
            <person name="de Mattos Cascardo J.C."/>
            <person name="Castro L.A."/>
            <person name="Cavalcanti G."/>
            <person name="Chemale G."/>
            <person name="Collevatti R.G."/>
            <person name="Cunha C.W."/>
            <person name="Dallagiovanna B."/>
            <person name="Dambros B.P."/>
            <person name="Dellagostin O.A."/>
            <person name="Falcao C."/>
            <person name="Fantinatti-Garboggini F."/>
            <person name="Felipe M.S."/>
            <person name="Fiorentin L."/>
            <person name="Franco G.R."/>
            <person name="Freitas N.S."/>
            <person name="Frias D."/>
            <person name="Grangeiro T.B."/>
            <person name="Grisard E.C."/>
            <person name="Guimaraes C.T."/>
            <person name="Hungria M."/>
            <person name="Jardim S.N."/>
            <person name="Krieger M.A."/>
            <person name="Laurino J.P."/>
            <person name="Lima L.F."/>
            <person name="Lopes M.I."/>
            <person name="Loreto E.L."/>
            <person name="Madeira H.M."/>
            <person name="Manfio G.P."/>
            <person name="Maranhao A.Q."/>
            <person name="Martinkovics C.T."/>
            <person name="Medeiros S.R."/>
            <person name="Moreira M.A."/>
            <person name="Neiva M."/>
            <person name="Ramalho-Neto C.E."/>
            <person name="Nicolas M.F."/>
            <person name="Oliveira S.C."/>
            <person name="Paixao R.F."/>
            <person name="Pedrosa F.O."/>
            <person name="Pena S.D."/>
            <person name="Pereira M."/>
            <person name="Pereira-Ferrari L."/>
            <person name="Piffer I."/>
            <person name="Pinto L.S."/>
            <person name="Potrich D.P."/>
            <person name="Salim A.C."/>
            <person name="Santos F.R."/>
            <person name="Schmitt R."/>
            <person name="Schneider M.P."/>
            <person name="Schrank A."/>
            <person name="Schrank I.S."/>
            <person name="Schuck A.F."/>
            <person name="Seuanez H.N."/>
            <person name="Silva D.W."/>
            <person name="Silva R."/>
            <person name="Silva S.C."/>
            <person name="Soares C.M."/>
            <person name="Souza K.R."/>
            <person name="Souza R.C."/>
            <person name="Staats C.C."/>
            <person name="Steffens M.B."/>
            <person name="Teixeira S.M."/>
            <person name="Urmenyi T.P."/>
            <person name="Vainstein M.H."/>
            <person name="Zuccherato L.W."/>
            <person name="Simpson A.J."/>
            <person name="Zaha A."/>
        </authorList>
    </citation>
    <scope>NUCLEOTIDE SEQUENCE [LARGE SCALE GENOMIC DNA]</scope>
    <source>
        <strain evidence="14 15">53</strain>
    </source>
</reference>
<evidence type="ECO:0000313" key="14">
    <source>
        <dbReference type="EMBL" id="AAZ43896.1"/>
    </source>
</evidence>
<dbReference type="Gene3D" id="3.40.1350.10">
    <property type="match status" value="1"/>
</dbReference>
<feature type="binding site" evidence="13">
    <location>
        <position position="62"/>
    </location>
    <ligand>
        <name>Mg(2+)</name>
        <dbReference type="ChEBI" id="CHEBI:18420"/>
    </ligand>
</feature>
<dbReference type="InterPro" id="IPR004612">
    <property type="entry name" value="Resolv_RecU"/>
</dbReference>
<evidence type="ECO:0000256" key="3">
    <source>
        <dbReference type="ARBA" id="ARBA00022722"/>
    </source>
</evidence>
<dbReference type="EMBL" id="AE017245">
    <property type="protein sequence ID" value="AAZ43896.1"/>
    <property type="molecule type" value="Genomic_DNA"/>
</dbReference>
<dbReference type="GO" id="GO:0008821">
    <property type="term" value="F:crossover junction DNA endonuclease activity"/>
    <property type="evidence" value="ECO:0007669"/>
    <property type="project" value="UniProtKB-EC"/>
</dbReference>
<dbReference type="OrthoDB" id="9783592at2"/>
<evidence type="ECO:0000256" key="2">
    <source>
        <dbReference type="ARBA" id="ARBA00022490"/>
    </source>
</evidence>
<evidence type="ECO:0000313" key="15">
    <source>
        <dbReference type="Proteomes" id="UP000000549"/>
    </source>
</evidence>
<keyword evidence="10 13" id="KW-0234">DNA repair</keyword>
<keyword evidence="15" id="KW-1185">Reference proteome</keyword>
<feature type="binding site" evidence="13">
    <location>
        <position position="60"/>
    </location>
    <ligand>
        <name>Mg(2+)</name>
        <dbReference type="ChEBI" id="CHEBI:18420"/>
    </ligand>
</feature>
<evidence type="ECO:0000256" key="11">
    <source>
        <dbReference type="ARBA" id="ARBA00023447"/>
    </source>
</evidence>
<dbReference type="GO" id="GO:0006281">
    <property type="term" value="P:DNA repair"/>
    <property type="evidence" value="ECO:0007669"/>
    <property type="project" value="UniProtKB-UniRule"/>
</dbReference>
<dbReference type="CDD" id="cd22354">
    <property type="entry name" value="RecU-like"/>
    <property type="match status" value="1"/>
</dbReference>
<evidence type="ECO:0000256" key="5">
    <source>
        <dbReference type="ARBA" id="ARBA00022759"/>
    </source>
</evidence>